<evidence type="ECO:0000313" key="3">
    <source>
        <dbReference type="Proteomes" id="UP000241808"/>
    </source>
</evidence>
<reference evidence="2 3" key="1">
    <citation type="submission" date="2018-04" db="EMBL/GenBank/DDBJ databases">
        <title>Genomic Encyclopedia of Archaeal and Bacterial Type Strains, Phase II (KMG-II): from individual species to whole genera.</title>
        <authorList>
            <person name="Goeker M."/>
        </authorList>
    </citation>
    <scope>NUCLEOTIDE SEQUENCE [LARGE SCALE GENOMIC DNA]</scope>
    <source>
        <strain evidence="2 3">DSM 25521</strain>
    </source>
</reference>
<dbReference type="AlphaFoldDB" id="A0A2T4ZJ28"/>
<feature type="region of interest" description="Disordered" evidence="1">
    <location>
        <begin position="164"/>
        <end position="186"/>
    </location>
</feature>
<evidence type="ECO:0000256" key="1">
    <source>
        <dbReference type="SAM" id="MobiDB-lite"/>
    </source>
</evidence>
<comment type="caution">
    <text evidence="2">The sequence shown here is derived from an EMBL/GenBank/DDBJ whole genome shotgun (WGS) entry which is preliminary data.</text>
</comment>
<gene>
    <name evidence="2" type="ORF">C8P69_101666</name>
</gene>
<accession>A0A2T4ZJ28</accession>
<evidence type="ECO:0000313" key="2">
    <source>
        <dbReference type="EMBL" id="PTM61992.1"/>
    </source>
</evidence>
<proteinExistence type="predicted"/>
<keyword evidence="3" id="KW-1185">Reference proteome</keyword>
<sequence>MTGETGRPRAPSPQLPRWPVRLVDVPAGGLHVRRRDLSDADRAAFAAQIGVAGLRAFDLDIHVRPYRGDGLAVEGRVTAEVDQTCVVTLEPMVSRIDEEVEITFRPEDKITTKLVEDEEDGLSIDASHAADDPLVGGVIDAAAIAAEFLALGVDPYPRKPDAVFEKPEGLGEGSPFAGLSKLKRRT</sequence>
<dbReference type="InterPro" id="IPR003772">
    <property type="entry name" value="YceD"/>
</dbReference>
<dbReference type="RefSeq" id="WP_108174420.1">
    <property type="nucleotide sequence ID" value="NZ_PZZL01000001.1"/>
</dbReference>
<dbReference type="Pfam" id="PF02620">
    <property type="entry name" value="YceD"/>
    <property type="match status" value="1"/>
</dbReference>
<dbReference type="EMBL" id="PZZL01000001">
    <property type="protein sequence ID" value="PTM61992.1"/>
    <property type="molecule type" value="Genomic_DNA"/>
</dbReference>
<protein>
    <submittedName>
        <fullName evidence="2">Uncharacterized protein DUF177 involved in 23S rRNA accumulation</fullName>
    </submittedName>
</protein>
<dbReference type="OrthoDB" id="8443793at2"/>
<name>A0A2T4ZJ28_9HYPH</name>
<dbReference type="Proteomes" id="UP000241808">
    <property type="component" value="Unassembled WGS sequence"/>
</dbReference>
<organism evidence="2 3">
    <name type="scientific">Phreatobacter oligotrophus</name>
    <dbReference type="NCBI Taxonomy" id="1122261"/>
    <lineage>
        <taxon>Bacteria</taxon>
        <taxon>Pseudomonadati</taxon>
        <taxon>Pseudomonadota</taxon>
        <taxon>Alphaproteobacteria</taxon>
        <taxon>Hyphomicrobiales</taxon>
        <taxon>Phreatobacteraceae</taxon>
        <taxon>Phreatobacter</taxon>
    </lineage>
</organism>